<evidence type="ECO:0000256" key="5">
    <source>
        <dbReference type="PROSITE-ProRule" id="PRU01240"/>
    </source>
</evidence>
<dbReference type="Gene3D" id="3.40.50.200">
    <property type="entry name" value="Peptidase S8/S53 domain"/>
    <property type="match status" value="1"/>
</dbReference>
<dbReference type="InterPro" id="IPR022398">
    <property type="entry name" value="Peptidase_S8_His-AS"/>
</dbReference>
<evidence type="ECO:0000259" key="7">
    <source>
        <dbReference type="Pfam" id="PF00082"/>
    </source>
</evidence>
<keyword evidence="6" id="KW-0812">Transmembrane</keyword>
<protein>
    <submittedName>
        <fullName evidence="8">S8 family serine peptidase</fullName>
    </submittedName>
</protein>
<name>A0A953L9Z5_9BACT</name>
<dbReference type="EMBL" id="JAHVHU010000004">
    <property type="protein sequence ID" value="MBY5957131.1"/>
    <property type="molecule type" value="Genomic_DNA"/>
</dbReference>
<dbReference type="InterPro" id="IPR015500">
    <property type="entry name" value="Peptidase_S8_subtilisin-rel"/>
</dbReference>
<accession>A0A953L9Z5</accession>
<dbReference type="AlphaFoldDB" id="A0A953L9Z5"/>
<feature type="active site" description="Charge relay system" evidence="5">
    <location>
        <position position="257"/>
    </location>
</feature>
<feature type="domain" description="Peptidase S8/S53" evidence="7">
    <location>
        <begin position="249"/>
        <end position="480"/>
    </location>
</feature>
<keyword evidence="6" id="KW-1133">Transmembrane helix</keyword>
<organism evidence="8 9">
    <name type="scientific">Membranihabitans marinus</name>
    <dbReference type="NCBI Taxonomy" id="1227546"/>
    <lineage>
        <taxon>Bacteria</taxon>
        <taxon>Pseudomonadati</taxon>
        <taxon>Bacteroidota</taxon>
        <taxon>Saprospiria</taxon>
        <taxon>Saprospirales</taxon>
        <taxon>Saprospiraceae</taxon>
        <taxon>Membranihabitans</taxon>
    </lineage>
</organism>
<keyword evidence="9" id="KW-1185">Reference proteome</keyword>
<evidence type="ECO:0000256" key="3">
    <source>
        <dbReference type="ARBA" id="ARBA00022801"/>
    </source>
</evidence>
<dbReference type="PROSITE" id="PS51892">
    <property type="entry name" value="SUBTILASE"/>
    <property type="match status" value="1"/>
</dbReference>
<dbReference type="InterPro" id="IPR036852">
    <property type="entry name" value="Peptidase_S8/S53_dom_sf"/>
</dbReference>
<evidence type="ECO:0000256" key="2">
    <source>
        <dbReference type="ARBA" id="ARBA00022670"/>
    </source>
</evidence>
<dbReference type="Pfam" id="PF00082">
    <property type="entry name" value="Peptidase_S8"/>
    <property type="match status" value="1"/>
</dbReference>
<dbReference type="PANTHER" id="PTHR43806:SF11">
    <property type="entry name" value="CEREVISIN-RELATED"/>
    <property type="match status" value="1"/>
</dbReference>
<dbReference type="RefSeq" id="WP_222578654.1">
    <property type="nucleotide sequence ID" value="NZ_JAHVHU010000004.1"/>
</dbReference>
<keyword evidence="3 5" id="KW-0378">Hydrolase</keyword>
<feature type="transmembrane region" description="Helical" evidence="6">
    <location>
        <begin position="7"/>
        <end position="25"/>
    </location>
</feature>
<feature type="active site" description="Charge relay system" evidence="5">
    <location>
        <position position="284"/>
    </location>
</feature>
<dbReference type="SUPFAM" id="SSF52743">
    <property type="entry name" value="Subtilisin-like"/>
    <property type="match status" value="1"/>
</dbReference>
<dbReference type="PROSITE" id="PS00136">
    <property type="entry name" value="SUBTILASE_ASP"/>
    <property type="match status" value="1"/>
</dbReference>
<feature type="transmembrane region" description="Helical" evidence="6">
    <location>
        <begin position="31"/>
        <end position="53"/>
    </location>
</feature>
<evidence type="ECO:0000256" key="6">
    <source>
        <dbReference type="SAM" id="Phobius"/>
    </source>
</evidence>
<reference evidence="8" key="1">
    <citation type="submission" date="2021-06" db="EMBL/GenBank/DDBJ databases">
        <title>44 bacteria genomes isolated from Dapeng, Shenzhen.</title>
        <authorList>
            <person name="Zheng W."/>
            <person name="Yu S."/>
            <person name="Huang Y."/>
        </authorList>
    </citation>
    <scope>NUCLEOTIDE SEQUENCE</scope>
    <source>
        <strain evidence="8">DP5N28-2</strain>
    </source>
</reference>
<dbReference type="GO" id="GO:0004252">
    <property type="term" value="F:serine-type endopeptidase activity"/>
    <property type="evidence" value="ECO:0007669"/>
    <property type="project" value="UniProtKB-UniRule"/>
</dbReference>
<feature type="transmembrane region" description="Helical" evidence="6">
    <location>
        <begin position="85"/>
        <end position="102"/>
    </location>
</feature>
<dbReference type="InterPro" id="IPR000209">
    <property type="entry name" value="Peptidase_S8/S53_dom"/>
</dbReference>
<evidence type="ECO:0000313" key="8">
    <source>
        <dbReference type="EMBL" id="MBY5957131.1"/>
    </source>
</evidence>
<dbReference type="Proteomes" id="UP000753961">
    <property type="component" value="Unassembled WGS sequence"/>
</dbReference>
<keyword evidence="6" id="KW-0472">Membrane</keyword>
<comment type="similarity">
    <text evidence="1 5">Belongs to the peptidase S8 family.</text>
</comment>
<dbReference type="InterPro" id="IPR023827">
    <property type="entry name" value="Peptidase_S8_Asp-AS"/>
</dbReference>
<sequence>MEVLHELNGITYILAVGFMGLWFLFSSRQTWNVIMGVGFFICLFANFAITMGASLGPVKYFVFSKNLLLIAFFSFIFRWLRSNKIGLVLAIVASIALSMLLFKMKIENRVVPSNLQHPIELGELLIKTSPDHIDMIRVELSAYSARIEKAFYPEMEGTALDKFYVIDIPDDQSDKKRELLAVLHRHQLITYGEYNDVVQIQPRPGLVVDEIPTSIFVNDPLSSGQWAFEKLNFNRWYKLLMDHRDQVKQTVQVAVLDTGIDGSHEDLNRMVDPVYQDMKDPVGHGTHCAGIIAAETNNQKGISSMAFYNDIIRIMPVKVLNRMGFGTQVQIIRGMIRAVDQGAGVLSMSLGGISDEPKQKAYLTAVQYANDHNVVVVTSAGNSSRSAQDFSPANVPGVICVTALDDKNRLAYFSNYLVDIEWGIAAPGADILSTFPGDQYKSMSGTSMAAPFVSSVVGVIKAFAPALTSSEIYKLLHETSQPTLDVAKSGGLVQPAAALKAVLTSF</sequence>
<dbReference type="InterPro" id="IPR050131">
    <property type="entry name" value="Peptidase_S8_subtilisin-like"/>
</dbReference>
<feature type="active site" description="Charge relay system" evidence="5">
    <location>
        <position position="447"/>
    </location>
</feature>
<keyword evidence="2 5" id="KW-0645">Protease</keyword>
<evidence type="ECO:0000313" key="9">
    <source>
        <dbReference type="Proteomes" id="UP000753961"/>
    </source>
</evidence>
<feature type="transmembrane region" description="Helical" evidence="6">
    <location>
        <begin position="60"/>
        <end position="79"/>
    </location>
</feature>
<gene>
    <name evidence="8" type="ORF">KUV50_03215</name>
</gene>
<dbReference type="PANTHER" id="PTHR43806">
    <property type="entry name" value="PEPTIDASE S8"/>
    <property type="match status" value="1"/>
</dbReference>
<proteinExistence type="inferred from homology"/>
<dbReference type="GO" id="GO:0006508">
    <property type="term" value="P:proteolysis"/>
    <property type="evidence" value="ECO:0007669"/>
    <property type="project" value="UniProtKB-KW"/>
</dbReference>
<dbReference type="PRINTS" id="PR00723">
    <property type="entry name" value="SUBTILISIN"/>
</dbReference>
<keyword evidence="4 5" id="KW-0720">Serine protease</keyword>
<evidence type="ECO:0000256" key="1">
    <source>
        <dbReference type="ARBA" id="ARBA00011073"/>
    </source>
</evidence>
<dbReference type="PROSITE" id="PS00137">
    <property type="entry name" value="SUBTILASE_HIS"/>
    <property type="match status" value="1"/>
</dbReference>
<evidence type="ECO:0000256" key="4">
    <source>
        <dbReference type="ARBA" id="ARBA00022825"/>
    </source>
</evidence>
<comment type="caution">
    <text evidence="8">The sequence shown here is derived from an EMBL/GenBank/DDBJ whole genome shotgun (WGS) entry which is preliminary data.</text>
</comment>